<keyword evidence="1" id="KW-0732">Signal</keyword>
<evidence type="ECO:0000313" key="3">
    <source>
        <dbReference type="EMBL" id="MBM6673089.1"/>
    </source>
</evidence>
<organism evidence="3 4">
    <name type="scientific">Marseilla massiliensis</name>
    <dbReference type="NCBI Taxonomy" id="1841864"/>
    <lineage>
        <taxon>Bacteria</taxon>
        <taxon>Pseudomonadati</taxon>
        <taxon>Bacteroidota</taxon>
        <taxon>Bacteroidia</taxon>
        <taxon>Bacteroidales</taxon>
        <taxon>Prevotellaceae</taxon>
        <taxon>Marseilla</taxon>
    </lineage>
</organism>
<proteinExistence type="predicted"/>
<dbReference type="RefSeq" id="WP_205103669.1">
    <property type="nucleotide sequence ID" value="NZ_JACJJG010000012.1"/>
</dbReference>
<comment type="caution">
    <text evidence="3">The sequence shown here is derived from an EMBL/GenBank/DDBJ whole genome shotgun (WGS) entry which is preliminary data.</text>
</comment>
<dbReference type="Pfam" id="PF07632">
    <property type="entry name" value="Sde182_NH-like"/>
    <property type="match status" value="1"/>
</dbReference>
<dbReference type="EMBL" id="JACJJG010000012">
    <property type="protein sequence ID" value="MBM6673089.1"/>
    <property type="molecule type" value="Genomic_DNA"/>
</dbReference>
<evidence type="ECO:0000313" key="4">
    <source>
        <dbReference type="Proteomes" id="UP000706891"/>
    </source>
</evidence>
<dbReference type="AlphaFoldDB" id="A0A939B586"/>
<gene>
    <name evidence="3" type="ORF">H6A34_04270</name>
</gene>
<dbReference type="GO" id="GO:0016799">
    <property type="term" value="F:hydrolase activity, hydrolyzing N-glycosyl compounds"/>
    <property type="evidence" value="ECO:0007669"/>
    <property type="project" value="InterPro"/>
</dbReference>
<keyword evidence="4" id="KW-1185">Reference proteome</keyword>
<feature type="domain" description="Cellulose-binding Sde182 nucleoside hydrolase-like" evidence="2">
    <location>
        <begin position="29"/>
        <end position="271"/>
    </location>
</feature>
<dbReference type="InterPro" id="IPR011483">
    <property type="entry name" value="Sde182_NH-like"/>
</dbReference>
<protein>
    <submittedName>
        <fullName evidence="3">DUF1593 domain-containing protein</fullName>
    </submittedName>
</protein>
<reference evidence="3" key="1">
    <citation type="submission" date="2020-08" db="EMBL/GenBank/DDBJ databases">
        <authorList>
            <person name="Cejkova D."/>
            <person name="Kubasova T."/>
            <person name="Jahodarova E."/>
            <person name="Rychlik I."/>
        </authorList>
    </citation>
    <scope>NUCLEOTIDE SEQUENCE</scope>
    <source>
        <strain evidence="3">An824</strain>
    </source>
</reference>
<dbReference type="InterPro" id="IPR036452">
    <property type="entry name" value="Ribo_hydro-like"/>
</dbReference>
<feature type="chain" id="PRO_5037643858" evidence="1">
    <location>
        <begin position="21"/>
        <end position="427"/>
    </location>
</feature>
<evidence type="ECO:0000256" key="1">
    <source>
        <dbReference type="SAM" id="SignalP"/>
    </source>
</evidence>
<feature type="signal peptide" evidence="1">
    <location>
        <begin position="1"/>
        <end position="20"/>
    </location>
</feature>
<reference evidence="3" key="2">
    <citation type="journal article" date="2021" name="Sci. Rep.">
        <title>The distribution of antibiotic resistance genes in chicken gut microbiota commensals.</title>
        <authorList>
            <person name="Juricova H."/>
            <person name="Matiasovicova J."/>
            <person name="Kubasova T."/>
            <person name="Cejkova D."/>
            <person name="Rychlik I."/>
        </authorList>
    </citation>
    <scope>NUCLEOTIDE SEQUENCE</scope>
    <source>
        <strain evidence="3">An824</strain>
    </source>
</reference>
<accession>A0A939B586</accession>
<dbReference type="SUPFAM" id="SSF53590">
    <property type="entry name" value="Nucleoside hydrolase"/>
    <property type="match status" value="1"/>
</dbReference>
<evidence type="ECO:0000259" key="2">
    <source>
        <dbReference type="Pfam" id="PF07632"/>
    </source>
</evidence>
<name>A0A939B586_9BACT</name>
<dbReference type="Gene3D" id="3.90.245.10">
    <property type="entry name" value="Ribonucleoside hydrolase-like"/>
    <property type="match status" value="1"/>
</dbReference>
<sequence>MKSLFILAACIVTTCLGVTARDVNNIKPRIIVSTDIGGTDPDDNQSMTHFLMYNSQFDIEGIISSASYGPGSKEEILRMIDIYEADYEKLKKHDKDLLTPQELRKLCKQGRHGLASYKGYDDKTEGSECIVECARRSSDRPLWILVWGTLEDVAQALHDAPDIKDNIRVYWIGGPNKKWGVNSYAYIAENFPDLWFIENNAAYRGFISDNNVHDKYNTGYYDAAIKGAGQLGKDFKNYYKGIVKMGDTPSLLYMMDGDPNNPFKECWGGSFENIYESPRTVFNHIPTVKDTVAVYSVMELMFKGPVLDASEKGKKYFTMRVDKQDWDGVYLGDGTYAVRYSPKAPAVLTFTTQSNIKELNGLSGTFVVSGAWPGKPTKLGYKLGDHWYSDKQAPELFDGPWQGVKTVSKWRNEVLDDWAERWEWLSE</sequence>
<dbReference type="Proteomes" id="UP000706891">
    <property type="component" value="Unassembled WGS sequence"/>
</dbReference>